<feature type="domain" description="Beta-ketoacyl-[acyl-carrier-protein] synthase III C-terminal" evidence="3">
    <location>
        <begin position="294"/>
        <end position="339"/>
    </location>
</feature>
<organism evidence="6">
    <name type="scientific">Streptantibioticus silvisoli</name>
    <dbReference type="NCBI Taxonomy" id="2705255"/>
    <lineage>
        <taxon>Bacteria</taxon>
        <taxon>Bacillati</taxon>
        <taxon>Actinomycetota</taxon>
        <taxon>Actinomycetes</taxon>
        <taxon>Kitasatosporales</taxon>
        <taxon>Streptomycetaceae</taxon>
        <taxon>Streptantibioticus</taxon>
    </lineage>
</organism>
<keyword evidence="1" id="KW-0963">Cytoplasm</keyword>
<evidence type="ECO:0000256" key="1">
    <source>
        <dbReference type="ARBA" id="ARBA00022490"/>
    </source>
</evidence>
<dbReference type="CDD" id="cd00827">
    <property type="entry name" value="init_cond_enzymes"/>
    <property type="match status" value="1"/>
</dbReference>
<proteinExistence type="predicted"/>
<keyword evidence="2" id="KW-0808">Transferase</keyword>
<evidence type="ECO:0000256" key="2">
    <source>
        <dbReference type="ARBA" id="ARBA00022679"/>
    </source>
</evidence>
<dbReference type="InterPro" id="IPR016039">
    <property type="entry name" value="Thiolase-like"/>
</dbReference>
<keyword evidence="7" id="KW-1185">Reference proteome</keyword>
<evidence type="ECO:0000313" key="7">
    <source>
        <dbReference type="Proteomes" id="UP001156398"/>
    </source>
</evidence>
<evidence type="ECO:0000259" key="3">
    <source>
        <dbReference type="Pfam" id="PF08541"/>
    </source>
</evidence>
<protein>
    <submittedName>
        <fullName evidence="6">Ketoacyl-ACP synthase III family protein</fullName>
    </submittedName>
</protein>
<evidence type="ECO:0000313" key="5">
    <source>
        <dbReference type="EMBL" id="MDI5967004.1"/>
    </source>
</evidence>
<dbReference type="GO" id="GO:0006633">
    <property type="term" value="P:fatty acid biosynthetic process"/>
    <property type="evidence" value="ECO:0007669"/>
    <property type="project" value="InterPro"/>
</dbReference>
<gene>
    <name evidence="5" type="ORF">POF43_030465</name>
    <name evidence="6" type="ORF">POF50_035110</name>
</gene>
<dbReference type="SUPFAM" id="SSF53901">
    <property type="entry name" value="Thiolase-like"/>
    <property type="match status" value="2"/>
</dbReference>
<name>A0AA90KCH3_9ACTN</name>
<dbReference type="InterPro" id="IPR013751">
    <property type="entry name" value="ACP_syn_III_N"/>
</dbReference>
<dbReference type="Pfam" id="PF08541">
    <property type="entry name" value="ACP_syn_III_C"/>
    <property type="match status" value="1"/>
</dbReference>
<dbReference type="InterPro" id="IPR013747">
    <property type="entry name" value="ACP_syn_III_C"/>
</dbReference>
<dbReference type="EMBL" id="JAAGKO020000067">
    <property type="protein sequence ID" value="MDI5967004.1"/>
    <property type="molecule type" value="Genomic_DNA"/>
</dbReference>
<reference evidence="6 7" key="1">
    <citation type="submission" date="2023-05" db="EMBL/GenBank/DDBJ databases">
        <title>Streptantibioticus silvisoli sp. nov., acidotolerant actinomycetes 1 from pine litter.</title>
        <authorList>
            <person name="Swiecimska M."/>
            <person name="Golinska P."/>
            <person name="Sangal V."/>
            <person name="Wachnowicz B."/>
            <person name="Goodfellow M."/>
        </authorList>
    </citation>
    <scope>NUCLEOTIDE SEQUENCE</scope>
    <source>
        <strain evidence="6">SL13</strain>
        <strain evidence="5 7">SL54</strain>
    </source>
</reference>
<evidence type="ECO:0000259" key="4">
    <source>
        <dbReference type="Pfam" id="PF08545"/>
    </source>
</evidence>
<dbReference type="RefSeq" id="WP_271317129.1">
    <property type="nucleotide sequence ID" value="NZ_JAAGKO020000067.1"/>
</dbReference>
<accession>A0AA90KCH3</accession>
<sequence length="343" mass="35604">MRYDVPLYLSAPSAVLGEREHTAADAVAGGLIDEENAARYAYTALRVSDLAPVQLAERAVLATLAGADFSARAVGRLLYAWTHHQGHEFWSPAHYVADRVGASGAEPVGIQQMCNGGLSAIGQAGRDLIADPDTGEVLVATGDCFPAPGFDRWGGDYGVCYGDGGTAVLVGRSPRGRSVRLLSLETVAAPVLEGMHRGDAPFTPGALSGVKTLLPRVSKKEFLVRNPELDFGPLARRAVVTVLERALRTAGVAADDPRLRVAGLPRLARHVMRDAYRPAFASACGAPIAELGLDTGHLGAGDAVANLAALLDGGLADPGDLVVLLSAGAGFTWSVAIVEVASL</sequence>
<dbReference type="Gene3D" id="3.40.47.10">
    <property type="match status" value="2"/>
</dbReference>
<comment type="caution">
    <text evidence="6">The sequence shown here is derived from an EMBL/GenBank/DDBJ whole genome shotgun (WGS) entry which is preliminary data.</text>
</comment>
<dbReference type="AlphaFoldDB" id="A0AA90KCH3"/>
<dbReference type="GO" id="GO:0004315">
    <property type="term" value="F:3-oxoacyl-[acyl-carrier-protein] synthase activity"/>
    <property type="evidence" value="ECO:0007669"/>
    <property type="project" value="InterPro"/>
</dbReference>
<evidence type="ECO:0000313" key="6">
    <source>
        <dbReference type="EMBL" id="MDI5974517.1"/>
    </source>
</evidence>
<dbReference type="EMBL" id="JABXJJ020000088">
    <property type="protein sequence ID" value="MDI5974517.1"/>
    <property type="molecule type" value="Genomic_DNA"/>
</dbReference>
<feature type="domain" description="Beta-ketoacyl-[acyl-carrier-protein] synthase III N-terminal" evidence="4">
    <location>
        <begin position="110"/>
        <end position="185"/>
    </location>
</feature>
<dbReference type="Proteomes" id="UP001156398">
    <property type="component" value="Unassembled WGS sequence"/>
</dbReference>
<dbReference type="Pfam" id="PF08545">
    <property type="entry name" value="ACP_syn_III"/>
    <property type="match status" value="1"/>
</dbReference>